<name>A0A2N9HEI2_FAGSY</name>
<protein>
    <submittedName>
        <fullName evidence="1">Uncharacterized protein</fullName>
    </submittedName>
</protein>
<organism evidence="1">
    <name type="scientific">Fagus sylvatica</name>
    <name type="common">Beechnut</name>
    <dbReference type="NCBI Taxonomy" id="28930"/>
    <lineage>
        <taxon>Eukaryota</taxon>
        <taxon>Viridiplantae</taxon>
        <taxon>Streptophyta</taxon>
        <taxon>Embryophyta</taxon>
        <taxon>Tracheophyta</taxon>
        <taxon>Spermatophyta</taxon>
        <taxon>Magnoliopsida</taxon>
        <taxon>eudicotyledons</taxon>
        <taxon>Gunneridae</taxon>
        <taxon>Pentapetalae</taxon>
        <taxon>rosids</taxon>
        <taxon>fabids</taxon>
        <taxon>Fagales</taxon>
        <taxon>Fagaceae</taxon>
        <taxon>Fagus</taxon>
    </lineage>
</organism>
<gene>
    <name evidence="1" type="ORF">FSB_LOCUS38210</name>
</gene>
<accession>A0A2N9HEI2</accession>
<dbReference type="PANTHER" id="PTHR33647">
    <property type="entry name" value="OS01G0793900 PROTEIN"/>
    <property type="match status" value="1"/>
</dbReference>
<dbReference type="AlphaFoldDB" id="A0A2N9HEI2"/>
<evidence type="ECO:0000313" key="1">
    <source>
        <dbReference type="EMBL" id="SPD10328.1"/>
    </source>
</evidence>
<proteinExistence type="predicted"/>
<dbReference type="PANTHER" id="PTHR33647:SF10">
    <property type="entry name" value="DUF4228 DOMAIN-CONTAINING PROTEIN"/>
    <property type="match status" value="1"/>
</dbReference>
<dbReference type="EMBL" id="OIVN01003325">
    <property type="protein sequence ID" value="SPD10328.1"/>
    <property type="molecule type" value="Genomic_DNA"/>
</dbReference>
<reference evidence="1" key="1">
    <citation type="submission" date="2018-02" db="EMBL/GenBank/DDBJ databases">
        <authorList>
            <person name="Cohen D.B."/>
            <person name="Kent A.D."/>
        </authorList>
    </citation>
    <scope>NUCLEOTIDE SEQUENCE</scope>
</reference>
<sequence>MGNCLRRESRSMVWAGDDWGSLTSSKNQHQQHDAMFVEEADHDDDNNNASYNMERQRLLGDMGAFSNLSSSSTSTSNHNSNTREVKIKITKKELEELVRRDMQGLSVKQVLARLTEAADEDKYVLEHQRSWRPALQSIPERGGLRWVAVGGRVGCGVVGCGGCGFRGWWWVFFVDCGWVARWVAVGGRGGLQWLWWVARVGCRVSLGGWQGWVAG</sequence>